<evidence type="ECO:0000256" key="1">
    <source>
        <dbReference type="ARBA" id="ARBA00022703"/>
    </source>
</evidence>
<dbReference type="AlphaFoldDB" id="A0AA89BX09"/>
<feature type="compositionally biased region" description="Low complexity" evidence="2">
    <location>
        <begin position="289"/>
        <end position="300"/>
    </location>
</feature>
<dbReference type="EMBL" id="VSWD01000006">
    <property type="protein sequence ID" value="KAK3099619.1"/>
    <property type="molecule type" value="Genomic_DNA"/>
</dbReference>
<organism evidence="3 4">
    <name type="scientific">Pinctada imbricata</name>
    <name type="common">Atlantic pearl-oyster</name>
    <name type="synonym">Pinctada martensii</name>
    <dbReference type="NCBI Taxonomy" id="66713"/>
    <lineage>
        <taxon>Eukaryota</taxon>
        <taxon>Metazoa</taxon>
        <taxon>Spiralia</taxon>
        <taxon>Lophotrochozoa</taxon>
        <taxon>Mollusca</taxon>
        <taxon>Bivalvia</taxon>
        <taxon>Autobranchia</taxon>
        <taxon>Pteriomorphia</taxon>
        <taxon>Pterioida</taxon>
        <taxon>Pterioidea</taxon>
        <taxon>Pteriidae</taxon>
        <taxon>Pinctada</taxon>
    </lineage>
</organism>
<keyword evidence="1" id="KW-0053">Apoptosis</keyword>
<dbReference type="PANTHER" id="PTHR10044">
    <property type="entry name" value="INHIBITOR OF APOPTOSIS"/>
    <property type="match status" value="1"/>
</dbReference>
<dbReference type="CDD" id="cd00022">
    <property type="entry name" value="BIR"/>
    <property type="match status" value="2"/>
</dbReference>
<comment type="caution">
    <text evidence="3">The sequence shown here is derived from an EMBL/GenBank/DDBJ whole genome shotgun (WGS) entry which is preliminary data.</text>
</comment>
<dbReference type="GO" id="GO:0006915">
    <property type="term" value="P:apoptotic process"/>
    <property type="evidence" value="ECO:0007669"/>
    <property type="project" value="UniProtKB-KW"/>
</dbReference>
<sequence>MVVPYSVLTDKADTKATATDNPKNYGEVCSAIAKGTEDSITEKGKGSSVVSLATVLVLKTFCDMVSPSSEKETTEDANDSCPQANALLKYSTTPLKKYLSHLSSLSSNKVDFVEKLGSSSAEVLKNILCDMNYMPRQPSTSINVYPIFGLREYYQELEKNPDLPIQQRMKCDLVRCASFRSYPNSEISSMSLSKAGFYYEGNVDEVKCFECGLKHKHWKKGDDPFEIHIRMSPECSFIKNVAEEIDRHRQIDSQPSIPNQSIDPSTHLTSPQSTNAITGTSIAVSIGASSSVQLQESQSSNENDLPSSTRRPQHSRDPVNNMTGQRNDGSQNISTVSRNSNSPSGTDRSQTPRRPSQITSQAITSPAVSTPAPKKSAAETLEPLGISIEKPKYPQYAVMATRLLSFRHWPKHKKQCPETLAKAGFVYEGTEDFTRCFFCGGGLREWEDEDDPWVEHARWYPKCVYIRQCKGDKFVQDIIEGKPLERVSIYRLINNHLKLLCLDFTYLFQNSLQFRIQIKYVKTFLNTRTLNFFYIRMTCNIYFHI</sequence>
<evidence type="ECO:0000313" key="3">
    <source>
        <dbReference type="EMBL" id="KAK3099619.1"/>
    </source>
</evidence>
<gene>
    <name evidence="3" type="ORF">FSP39_007096</name>
</gene>
<keyword evidence="4" id="KW-1185">Reference proteome</keyword>
<name>A0AA89BX09_PINIB</name>
<feature type="region of interest" description="Disordered" evidence="2">
    <location>
        <begin position="289"/>
        <end position="376"/>
    </location>
</feature>
<dbReference type="FunFam" id="1.10.1170.10:FF:000003">
    <property type="entry name" value="E3 ubiquitin-protein ligase XIAP"/>
    <property type="match status" value="1"/>
</dbReference>
<accession>A0AA89BX09</accession>
<proteinExistence type="predicted"/>
<protein>
    <submittedName>
        <fullName evidence="3">Uncharacterized protein</fullName>
    </submittedName>
</protein>
<dbReference type="SUPFAM" id="SSF57924">
    <property type="entry name" value="Inhibitor of apoptosis (IAP) repeat"/>
    <property type="match status" value="2"/>
</dbReference>
<dbReference type="PROSITE" id="PS50143">
    <property type="entry name" value="BIR_REPEAT_2"/>
    <property type="match status" value="2"/>
</dbReference>
<dbReference type="Proteomes" id="UP001186944">
    <property type="component" value="Unassembled WGS sequence"/>
</dbReference>
<dbReference type="Pfam" id="PF00653">
    <property type="entry name" value="BIR"/>
    <property type="match status" value="2"/>
</dbReference>
<feature type="region of interest" description="Disordered" evidence="2">
    <location>
        <begin position="251"/>
        <end position="274"/>
    </location>
</feature>
<evidence type="ECO:0000313" key="4">
    <source>
        <dbReference type="Proteomes" id="UP001186944"/>
    </source>
</evidence>
<dbReference type="InterPro" id="IPR001370">
    <property type="entry name" value="BIR_rpt"/>
</dbReference>
<dbReference type="InterPro" id="IPR050784">
    <property type="entry name" value="IAP"/>
</dbReference>
<reference evidence="3" key="1">
    <citation type="submission" date="2019-08" db="EMBL/GenBank/DDBJ databases">
        <title>The improved chromosome-level genome for the pearl oyster Pinctada fucata martensii using PacBio sequencing and Hi-C.</title>
        <authorList>
            <person name="Zheng Z."/>
        </authorList>
    </citation>
    <scope>NUCLEOTIDE SEQUENCE</scope>
    <source>
        <strain evidence="3">ZZ-2019</strain>
        <tissue evidence="3">Adductor muscle</tissue>
    </source>
</reference>
<dbReference type="SMART" id="SM00238">
    <property type="entry name" value="BIR"/>
    <property type="match status" value="2"/>
</dbReference>
<dbReference type="GO" id="GO:0005737">
    <property type="term" value="C:cytoplasm"/>
    <property type="evidence" value="ECO:0007669"/>
    <property type="project" value="TreeGrafter"/>
</dbReference>
<feature type="compositionally biased region" description="Polar residues" evidence="2">
    <location>
        <begin position="252"/>
        <end position="274"/>
    </location>
</feature>
<dbReference type="PANTHER" id="PTHR10044:SF139">
    <property type="entry name" value="DEATH-ASSOCIATED INHIBITOR OF APOPTOSIS 2"/>
    <property type="match status" value="1"/>
</dbReference>
<evidence type="ECO:0000256" key="2">
    <source>
        <dbReference type="SAM" id="MobiDB-lite"/>
    </source>
</evidence>
<dbReference type="GO" id="GO:0005634">
    <property type="term" value="C:nucleus"/>
    <property type="evidence" value="ECO:0007669"/>
    <property type="project" value="TreeGrafter"/>
</dbReference>
<dbReference type="Gene3D" id="1.10.1170.10">
    <property type="entry name" value="Inhibitor Of Apoptosis Protein (2mihbC-IAP-1), Chain A"/>
    <property type="match status" value="2"/>
</dbReference>
<feature type="compositionally biased region" description="Polar residues" evidence="2">
    <location>
        <begin position="318"/>
        <end position="368"/>
    </location>
</feature>
<feature type="compositionally biased region" description="Polar residues" evidence="2">
    <location>
        <begin position="301"/>
        <end position="310"/>
    </location>
</feature>